<dbReference type="RefSeq" id="WP_133232057.1">
    <property type="nucleotide sequence ID" value="NZ_SOZE01000014.1"/>
</dbReference>
<sequence length="222" mass="24909">MKTLRILAAYFCLMASVLPLKAQFKLYTDSKPVMLIDYTNMEGTPYLYEDWQTGNVTLTNGVSNKEPMLLKLNLVNDVISFKDNATGQELEFVVPVQEFSLNLVAGATRHFKSGFKNIDGIAPTAFLEVLSDGKAQLLKRNNKIIFEQQPIGSATKERTFIEKTKYYLVIDGKATVVKADRKSLLAALADKQSALDTYLNVNKINFKSDTQLGKLVDYYNTL</sequence>
<dbReference type="AlphaFoldDB" id="A0A4Y8SDE6"/>
<feature type="signal peptide" evidence="1">
    <location>
        <begin position="1"/>
        <end position="22"/>
    </location>
</feature>
<comment type="caution">
    <text evidence="2">The sequence shown here is derived from an EMBL/GenBank/DDBJ whole genome shotgun (WGS) entry which is preliminary data.</text>
</comment>
<evidence type="ECO:0000313" key="3">
    <source>
        <dbReference type="Proteomes" id="UP000297540"/>
    </source>
</evidence>
<reference evidence="2 3" key="1">
    <citation type="journal article" date="2017" name="Int. J. Syst. Evol. Microbiol.">
        <title>Mucilaginibacterpsychrotolerans sp. nov., isolated from peatlands.</title>
        <authorList>
            <person name="Deng Y."/>
            <person name="Shen L."/>
            <person name="Xu B."/>
            <person name="Liu Y."/>
            <person name="Gu Z."/>
            <person name="Liu H."/>
            <person name="Zhou Y."/>
        </authorList>
    </citation>
    <scope>NUCLEOTIDE SEQUENCE [LARGE SCALE GENOMIC DNA]</scope>
    <source>
        <strain evidence="2 3">NH7-4</strain>
    </source>
</reference>
<evidence type="ECO:0008006" key="4">
    <source>
        <dbReference type="Google" id="ProtNLM"/>
    </source>
</evidence>
<feature type="chain" id="PRO_5021415746" description="DUF4369 domain-containing protein" evidence="1">
    <location>
        <begin position="23"/>
        <end position="222"/>
    </location>
</feature>
<protein>
    <recommendedName>
        <fullName evidence="4">DUF4369 domain-containing protein</fullName>
    </recommendedName>
</protein>
<name>A0A4Y8SDE6_9SPHI</name>
<dbReference type="OrthoDB" id="680837at2"/>
<keyword evidence="1" id="KW-0732">Signal</keyword>
<accession>A0A4Y8SDE6</accession>
<evidence type="ECO:0000256" key="1">
    <source>
        <dbReference type="SAM" id="SignalP"/>
    </source>
</evidence>
<organism evidence="2 3">
    <name type="scientific">Mucilaginibacter psychrotolerans</name>
    <dbReference type="NCBI Taxonomy" id="1524096"/>
    <lineage>
        <taxon>Bacteria</taxon>
        <taxon>Pseudomonadati</taxon>
        <taxon>Bacteroidota</taxon>
        <taxon>Sphingobacteriia</taxon>
        <taxon>Sphingobacteriales</taxon>
        <taxon>Sphingobacteriaceae</taxon>
        <taxon>Mucilaginibacter</taxon>
    </lineage>
</organism>
<dbReference type="Proteomes" id="UP000297540">
    <property type="component" value="Unassembled WGS sequence"/>
</dbReference>
<proteinExistence type="predicted"/>
<gene>
    <name evidence="2" type="ORF">E2R66_14720</name>
</gene>
<dbReference type="EMBL" id="SOZE01000014">
    <property type="protein sequence ID" value="TFF36701.1"/>
    <property type="molecule type" value="Genomic_DNA"/>
</dbReference>
<keyword evidence="3" id="KW-1185">Reference proteome</keyword>
<evidence type="ECO:0000313" key="2">
    <source>
        <dbReference type="EMBL" id="TFF36701.1"/>
    </source>
</evidence>